<dbReference type="GO" id="GO:0016853">
    <property type="term" value="F:isomerase activity"/>
    <property type="evidence" value="ECO:0007669"/>
    <property type="project" value="UniProtKB-KW"/>
</dbReference>
<keyword evidence="3" id="KW-0413">Isomerase</keyword>
<proteinExistence type="predicted"/>
<comment type="caution">
    <text evidence="3">The sequence shown here is derived from an EMBL/GenBank/DDBJ whole genome shotgun (WGS) entry which is preliminary data.</text>
</comment>
<sequence>MKYLLSALFVVITLSSFAQTQYEVIEKSGRRILKGIINRDLLANDTTFKWFRQQQEGYKPDTEIVSNIKSKAAEVQYLVFGGTWCGDTRFLLPKFYSLLDAAGVNEDRVSLVAVDYSKKTIGNLSEAFNIQRVPTFIVLKDGKEVGRVVEYGTTGQWDKEISEIVSGKK</sequence>
<evidence type="ECO:0000313" key="3">
    <source>
        <dbReference type="EMBL" id="RZS71367.1"/>
    </source>
</evidence>
<gene>
    <name evidence="3" type="ORF">EV199_3270</name>
</gene>
<evidence type="ECO:0000256" key="1">
    <source>
        <dbReference type="SAM" id="SignalP"/>
    </source>
</evidence>
<organism evidence="3 4">
    <name type="scientific">Pseudobacter ginsenosidimutans</name>
    <dbReference type="NCBI Taxonomy" id="661488"/>
    <lineage>
        <taxon>Bacteria</taxon>
        <taxon>Pseudomonadati</taxon>
        <taxon>Bacteroidota</taxon>
        <taxon>Chitinophagia</taxon>
        <taxon>Chitinophagales</taxon>
        <taxon>Chitinophagaceae</taxon>
        <taxon>Pseudobacter</taxon>
    </lineage>
</organism>
<dbReference type="InterPro" id="IPR036249">
    <property type="entry name" value="Thioredoxin-like_sf"/>
</dbReference>
<keyword evidence="1" id="KW-0732">Signal</keyword>
<keyword evidence="4" id="KW-1185">Reference proteome</keyword>
<feature type="signal peptide" evidence="1">
    <location>
        <begin position="1"/>
        <end position="18"/>
    </location>
</feature>
<name>A0A4Q7MRZ9_9BACT</name>
<dbReference type="Proteomes" id="UP000293874">
    <property type="component" value="Unassembled WGS sequence"/>
</dbReference>
<dbReference type="CDD" id="cd02947">
    <property type="entry name" value="TRX_family"/>
    <property type="match status" value="1"/>
</dbReference>
<dbReference type="RefSeq" id="WP_130541880.1">
    <property type="nucleotide sequence ID" value="NZ_CP042431.1"/>
</dbReference>
<dbReference type="EMBL" id="SGXA01000002">
    <property type="protein sequence ID" value="RZS71367.1"/>
    <property type="molecule type" value="Genomic_DNA"/>
</dbReference>
<dbReference type="Gene3D" id="3.40.30.10">
    <property type="entry name" value="Glutaredoxin"/>
    <property type="match status" value="1"/>
</dbReference>
<reference evidence="3 4" key="1">
    <citation type="submission" date="2019-02" db="EMBL/GenBank/DDBJ databases">
        <title>Genomic Encyclopedia of Type Strains, Phase IV (KMG-IV): sequencing the most valuable type-strain genomes for metagenomic binning, comparative biology and taxonomic classification.</title>
        <authorList>
            <person name="Goeker M."/>
        </authorList>
    </citation>
    <scope>NUCLEOTIDE SEQUENCE [LARGE SCALE GENOMIC DNA]</scope>
    <source>
        <strain evidence="3 4">DSM 18116</strain>
    </source>
</reference>
<dbReference type="InterPro" id="IPR013766">
    <property type="entry name" value="Thioredoxin_domain"/>
</dbReference>
<dbReference type="AlphaFoldDB" id="A0A4Q7MRZ9"/>
<accession>A0A4Q7MRZ9</accession>
<dbReference type="SUPFAM" id="SSF52833">
    <property type="entry name" value="Thioredoxin-like"/>
    <property type="match status" value="1"/>
</dbReference>
<evidence type="ECO:0000313" key="4">
    <source>
        <dbReference type="Proteomes" id="UP000293874"/>
    </source>
</evidence>
<dbReference type="Pfam" id="PF00085">
    <property type="entry name" value="Thioredoxin"/>
    <property type="match status" value="1"/>
</dbReference>
<dbReference type="OrthoDB" id="6398367at2"/>
<evidence type="ECO:0000259" key="2">
    <source>
        <dbReference type="Pfam" id="PF00085"/>
    </source>
</evidence>
<feature type="chain" id="PRO_5020795052" evidence="1">
    <location>
        <begin position="19"/>
        <end position="169"/>
    </location>
</feature>
<feature type="domain" description="Thioredoxin" evidence="2">
    <location>
        <begin position="77"/>
        <end position="152"/>
    </location>
</feature>
<protein>
    <submittedName>
        <fullName evidence="3">Thiol-disulfide isomerase/thioredoxin</fullName>
    </submittedName>
</protein>